<dbReference type="Gene3D" id="3.20.20.140">
    <property type="entry name" value="Metal-dependent hydrolases"/>
    <property type="match status" value="1"/>
</dbReference>
<dbReference type="GO" id="GO:0005829">
    <property type="term" value="C:cytosol"/>
    <property type="evidence" value="ECO:0007669"/>
    <property type="project" value="TreeGrafter"/>
</dbReference>
<dbReference type="InterPro" id="IPR032465">
    <property type="entry name" value="ACMSD"/>
</dbReference>
<dbReference type="PANTHER" id="PTHR21240:SF27">
    <property type="entry name" value="2-AMINO-3-CARBOXYMUCONATE-6-SEMIALDEHYDE DECARBOXYLASE"/>
    <property type="match status" value="1"/>
</dbReference>
<dbReference type="Proteomes" id="UP000319769">
    <property type="component" value="Unassembled WGS sequence"/>
</dbReference>
<evidence type="ECO:0000256" key="3">
    <source>
        <dbReference type="ARBA" id="ARBA00011245"/>
    </source>
</evidence>
<comment type="similarity">
    <text evidence="2">Belongs to the metallo-dependent hydrolases superfamily. ACMSD family.</text>
</comment>
<dbReference type="EMBL" id="VMNW02000007">
    <property type="protein sequence ID" value="KAA9164512.1"/>
    <property type="molecule type" value="Genomic_DNA"/>
</dbReference>
<keyword evidence="9" id="KW-0456">Lyase</keyword>
<dbReference type="RefSeq" id="WP_144761970.1">
    <property type="nucleotide sequence ID" value="NZ_VMNW02000007.1"/>
</dbReference>
<evidence type="ECO:0000256" key="1">
    <source>
        <dbReference type="ARBA" id="ARBA00005079"/>
    </source>
</evidence>
<protein>
    <recommendedName>
        <fullName evidence="5">2-amino-3-carboxymuconate-6-semialdehyde decarboxylase</fullName>
        <ecNumber evidence="4">4.1.1.45</ecNumber>
    </recommendedName>
    <alternativeName>
        <fullName evidence="10">Picolinate carboxylase</fullName>
    </alternativeName>
</protein>
<dbReference type="EC" id="4.1.1.45" evidence="4"/>
<gene>
    <name evidence="12" type="ORF">FPZ12_007950</name>
</gene>
<evidence type="ECO:0000256" key="4">
    <source>
        <dbReference type="ARBA" id="ARBA00012365"/>
    </source>
</evidence>
<evidence type="ECO:0000256" key="7">
    <source>
        <dbReference type="ARBA" id="ARBA00022793"/>
    </source>
</evidence>
<keyword evidence="13" id="KW-1185">Reference proteome</keyword>
<keyword evidence="7" id="KW-0210">Decarboxylase</keyword>
<dbReference type="GO" id="GO:0001760">
    <property type="term" value="F:aminocarboxymuconate-semialdehyde decarboxylase activity"/>
    <property type="evidence" value="ECO:0007669"/>
    <property type="project" value="UniProtKB-EC"/>
</dbReference>
<name>A0A5N0VIL0_9PSEU</name>
<evidence type="ECO:0000256" key="8">
    <source>
        <dbReference type="ARBA" id="ARBA00022833"/>
    </source>
</evidence>
<evidence type="ECO:0000259" key="11">
    <source>
        <dbReference type="Pfam" id="PF04909"/>
    </source>
</evidence>
<evidence type="ECO:0000256" key="10">
    <source>
        <dbReference type="ARBA" id="ARBA00031120"/>
    </source>
</evidence>
<evidence type="ECO:0000256" key="9">
    <source>
        <dbReference type="ARBA" id="ARBA00023239"/>
    </source>
</evidence>
<dbReference type="InterPro" id="IPR032466">
    <property type="entry name" value="Metal_Hydrolase"/>
</dbReference>
<evidence type="ECO:0000256" key="5">
    <source>
        <dbReference type="ARBA" id="ARBA00021214"/>
    </source>
</evidence>
<dbReference type="OrthoDB" id="8673173at2"/>
<comment type="caution">
    <text evidence="12">The sequence shown here is derived from an EMBL/GenBank/DDBJ whole genome shotgun (WGS) entry which is preliminary data.</text>
</comment>
<dbReference type="AlphaFoldDB" id="A0A5N0VIL0"/>
<dbReference type="Pfam" id="PF04909">
    <property type="entry name" value="Amidohydro_2"/>
    <property type="match status" value="1"/>
</dbReference>
<reference evidence="12" key="1">
    <citation type="submission" date="2019-09" db="EMBL/GenBank/DDBJ databases">
        <authorList>
            <person name="Teo W.F.A."/>
            <person name="Duangmal K."/>
        </authorList>
    </citation>
    <scope>NUCLEOTIDE SEQUENCE [LARGE SCALE GENOMIC DNA]</scope>
    <source>
        <strain evidence="12">K81G1</strain>
    </source>
</reference>
<evidence type="ECO:0000256" key="6">
    <source>
        <dbReference type="ARBA" id="ARBA00022723"/>
    </source>
</evidence>
<dbReference type="GO" id="GO:0046872">
    <property type="term" value="F:metal ion binding"/>
    <property type="evidence" value="ECO:0007669"/>
    <property type="project" value="UniProtKB-KW"/>
</dbReference>
<comment type="subunit">
    <text evidence="3">Monomer.</text>
</comment>
<evidence type="ECO:0000256" key="2">
    <source>
        <dbReference type="ARBA" id="ARBA00005871"/>
    </source>
</evidence>
<keyword evidence="6" id="KW-0479">Metal-binding</keyword>
<evidence type="ECO:0000313" key="12">
    <source>
        <dbReference type="EMBL" id="KAA9164512.1"/>
    </source>
</evidence>
<proteinExistence type="inferred from homology"/>
<sequence>MPAITAVDVHAHHFGTDVPTFPGNAPRLVVDGPEGGRILCGEATFRSVTPTLWDVPLRLAEMDAAGVSHQVISPVPVTMEHAAGDPAYARAMNDSVATACAASGGRLLGLGCLPFTDSLATTRELGRCLSLGLRGVELGTRIGELDLDSPELDEFWAACDESGAAVFVHPVHGGRGAVRRAGQPYDLGLGMPADTAIAASSLVFGGVLGKYERLRVALAHGCGAFPWVYPRLRVAAALGGERADWDARVRRLYADTLVFDDEHLRLLAYRFGEDRLLLGSDAPFFPDQLAKSVDSVRRTFPGQDLLARNAFGFLGLSTEEGALR</sequence>
<accession>A0A5N0VIL0</accession>
<comment type="pathway">
    <text evidence="1">Secondary metabolite metabolism; quinolate metabolism.</text>
</comment>
<keyword evidence="8" id="KW-0862">Zinc</keyword>
<dbReference type="InterPro" id="IPR006680">
    <property type="entry name" value="Amidohydro-rel"/>
</dbReference>
<dbReference type="SUPFAM" id="SSF51556">
    <property type="entry name" value="Metallo-dependent hydrolases"/>
    <property type="match status" value="1"/>
</dbReference>
<organism evidence="12 13">
    <name type="scientific">Amycolatopsis acidicola</name>
    <dbReference type="NCBI Taxonomy" id="2596893"/>
    <lineage>
        <taxon>Bacteria</taxon>
        <taxon>Bacillati</taxon>
        <taxon>Actinomycetota</taxon>
        <taxon>Actinomycetes</taxon>
        <taxon>Pseudonocardiales</taxon>
        <taxon>Pseudonocardiaceae</taxon>
        <taxon>Amycolatopsis</taxon>
    </lineage>
</organism>
<dbReference type="GO" id="GO:0019748">
    <property type="term" value="P:secondary metabolic process"/>
    <property type="evidence" value="ECO:0007669"/>
    <property type="project" value="TreeGrafter"/>
</dbReference>
<evidence type="ECO:0000313" key="13">
    <source>
        <dbReference type="Proteomes" id="UP000319769"/>
    </source>
</evidence>
<dbReference type="PANTHER" id="PTHR21240">
    <property type="entry name" value="2-AMINO-3-CARBOXYLMUCONATE-6-SEMIALDEHYDE DECARBOXYLASE"/>
    <property type="match status" value="1"/>
</dbReference>
<feature type="domain" description="Amidohydrolase-related" evidence="11">
    <location>
        <begin position="7"/>
        <end position="287"/>
    </location>
</feature>
<dbReference type="GO" id="GO:0016787">
    <property type="term" value="F:hydrolase activity"/>
    <property type="evidence" value="ECO:0007669"/>
    <property type="project" value="UniProtKB-KW"/>
</dbReference>